<feature type="compositionally biased region" description="Polar residues" evidence="1">
    <location>
        <begin position="123"/>
        <end position="142"/>
    </location>
</feature>
<evidence type="ECO:0000313" key="2">
    <source>
        <dbReference type="EMBL" id="KAK1285073.1"/>
    </source>
</evidence>
<dbReference type="Proteomes" id="UP001180020">
    <property type="component" value="Unassembled WGS sequence"/>
</dbReference>
<proteinExistence type="predicted"/>
<gene>
    <name evidence="2" type="ORF">QJS10_CPB20g00769</name>
</gene>
<dbReference type="AlphaFoldDB" id="A0AAV9C7L0"/>
<name>A0AAV9C7L0_ACOCL</name>
<feature type="compositionally biased region" description="Polar residues" evidence="1">
    <location>
        <begin position="43"/>
        <end position="56"/>
    </location>
</feature>
<keyword evidence="3" id="KW-1185">Reference proteome</keyword>
<accession>A0AAV9C7L0</accession>
<dbReference type="EMBL" id="JAUJYO010000020">
    <property type="protein sequence ID" value="KAK1285073.1"/>
    <property type="molecule type" value="Genomic_DNA"/>
</dbReference>
<feature type="region of interest" description="Disordered" evidence="1">
    <location>
        <begin position="40"/>
        <end position="66"/>
    </location>
</feature>
<feature type="region of interest" description="Disordered" evidence="1">
    <location>
        <begin position="1"/>
        <end position="21"/>
    </location>
</feature>
<feature type="compositionally biased region" description="Basic and acidic residues" evidence="1">
    <location>
        <begin position="82"/>
        <end position="93"/>
    </location>
</feature>
<protein>
    <submittedName>
        <fullName evidence="2">Uncharacterized protein</fullName>
    </submittedName>
</protein>
<feature type="region of interest" description="Disordered" evidence="1">
    <location>
        <begin position="82"/>
        <end position="102"/>
    </location>
</feature>
<feature type="region of interest" description="Disordered" evidence="1">
    <location>
        <begin position="123"/>
        <end position="156"/>
    </location>
</feature>
<evidence type="ECO:0000313" key="3">
    <source>
        <dbReference type="Proteomes" id="UP001180020"/>
    </source>
</evidence>
<comment type="caution">
    <text evidence="2">The sequence shown here is derived from an EMBL/GenBank/DDBJ whole genome shotgun (WGS) entry which is preliminary data.</text>
</comment>
<feature type="compositionally biased region" description="Basic and acidic residues" evidence="1">
    <location>
        <begin position="57"/>
        <end position="66"/>
    </location>
</feature>
<sequence>MPNAETPSTSEPRISSPKCSNKFSTLQDNVVVEQTLLEESKGSLLTPSQQECQLQQSREKKTQANEKDYQGLEQGIIMQNEKEQTQQVKKGDHQLQSADDPLPPTGVIAGCIIVDIALPSSSFSPAAGTLSPNKDSSGPQSSVRKKGKNYAIFSFK</sequence>
<reference evidence="2" key="2">
    <citation type="submission" date="2023-06" db="EMBL/GenBank/DDBJ databases">
        <authorList>
            <person name="Ma L."/>
            <person name="Liu K.-W."/>
            <person name="Li Z."/>
            <person name="Hsiao Y.-Y."/>
            <person name="Qi Y."/>
            <person name="Fu T."/>
            <person name="Tang G."/>
            <person name="Zhang D."/>
            <person name="Sun W.-H."/>
            <person name="Liu D.-K."/>
            <person name="Li Y."/>
            <person name="Chen G.-Z."/>
            <person name="Liu X.-D."/>
            <person name="Liao X.-Y."/>
            <person name="Jiang Y.-T."/>
            <person name="Yu X."/>
            <person name="Hao Y."/>
            <person name="Huang J."/>
            <person name="Zhao X.-W."/>
            <person name="Ke S."/>
            <person name="Chen Y.-Y."/>
            <person name="Wu W.-L."/>
            <person name="Hsu J.-L."/>
            <person name="Lin Y.-F."/>
            <person name="Huang M.-D."/>
            <person name="Li C.-Y."/>
            <person name="Huang L."/>
            <person name="Wang Z.-W."/>
            <person name="Zhao X."/>
            <person name="Zhong W.-Y."/>
            <person name="Peng D.-H."/>
            <person name="Ahmad S."/>
            <person name="Lan S."/>
            <person name="Zhang J.-S."/>
            <person name="Tsai W.-C."/>
            <person name="Van De Peer Y."/>
            <person name="Liu Z.-J."/>
        </authorList>
    </citation>
    <scope>NUCLEOTIDE SEQUENCE</scope>
    <source>
        <strain evidence="2">CP</strain>
        <tissue evidence="2">Leaves</tissue>
    </source>
</reference>
<organism evidence="2 3">
    <name type="scientific">Acorus calamus</name>
    <name type="common">Sweet flag</name>
    <dbReference type="NCBI Taxonomy" id="4465"/>
    <lineage>
        <taxon>Eukaryota</taxon>
        <taxon>Viridiplantae</taxon>
        <taxon>Streptophyta</taxon>
        <taxon>Embryophyta</taxon>
        <taxon>Tracheophyta</taxon>
        <taxon>Spermatophyta</taxon>
        <taxon>Magnoliopsida</taxon>
        <taxon>Liliopsida</taxon>
        <taxon>Acoraceae</taxon>
        <taxon>Acorus</taxon>
    </lineage>
</organism>
<evidence type="ECO:0000256" key="1">
    <source>
        <dbReference type="SAM" id="MobiDB-lite"/>
    </source>
</evidence>
<reference evidence="2" key="1">
    <citation type="journal article" date="2023" name="Nat. Commun.">
        <title>Diploid and tetraploid genomes of Acorus and the evolution of monocots.</title>
        <authorList>
            <person name="Ma L."/>
            <person name="Liu K.W."/>
            <person name="Li Z."/>
            <person name="Hsiao Y.Y."/>
            <person name="Qi Y."/>
            <person name="Fu T."/>
            <person name="Tang G.D."/>
            <person name="Zhang D."/>
            <person name="Sun W.H."/>
            <person name="Liu D.K."/>
            <person name="Li Y."/>
            <person name="Chen G.Z."/>
            <person name="Liu X.D."/>
            <person name="Liao X.Y."/>
            <person name="Jiang Y.T."/>
            <person name="Yu X."/>
            <person name="Hao Y."/>
            <person name="Huang J."/>
            <person name="Zhao X.W."/>
            <person name="Ke S."/>
            <person name="Chen Y.Y."/>
            <person name="Wu W.L."/>
            <person name="Hsu J.L."/>
            <person name="Lin Y.F."/>
            <person name="Huang M.D."/>
            <person name="Li C.Y."/>
            <person name="Huang L."/>
            <person name="Wang Z.W."/>
            <person name="Zhao X."/>
            <person name="Zhong W.Y."/>
            <person name="Peng D.H."/>
            <person name="Ahmad S."/>
            <person name="Lan S."/>
            <person name="Zhang J.S."/>
            <person name="Tsai W.C."/>
            <person name="Van de Peer Y."/>
            <person name="Liu Z.J."/>
        </authorList>
    </citation>
    <scope>NUCLEOTIDE SEQUENCE</scope>
    <source>
        <strain evidence="2">CP</strain>
    </source>
</reference>